<evidence type="ECO:0000313" key="1">
    <source>
        <dbReference type="EMBL" id="MED6115793.1"/>
    </source>
</evidence>
<evidence type="ECO:0000313" key="2">
    <source>
        <dbReference type="Proteomes" id="UP001341840"/>
    </source>
</evidence>
<name>A0ABU6QVA9_9FABA</name>
<accession>A0ABU6QVA9</accession>
<dbReference type="Proteomes" id="UP001341840">
    <property type="component" value="Unassembled WGS sequence"/>
</dbReference>
<comment type="caution">
    <text evidence="1">The sequence shown here is derived from an EMBL/GenBank/DDBJ whole genome shotgun (WGS) entry which is preliminary data.</text>
</comment>
<proteinExistence type="predicted"/>
<dbReference type="EMBL" id="JASCZI010002054">
    <property type="protein sequence ID" value="MED6115793.1"/>
    <property type="molecule type" value="Genomic_DNA"/>
</dbReference>
<sequence length="114" mass="12464">MNCMQSGYAVLLSVTAVVSRWSGGRRSGLVCGVVEGGGSGTDDESTMLWAVVVARRSGGTRTSGDAEWLKAEQSKAERWNAEWLGKDAEWLNGVVDGKVVDDRVVDNWTVEWWK</sequence>
<reference evidence="1 2" key="1">
    <citation type="journal article" date="2023" name="Plants (Basel)">
        <title>Bridging the Gap: Combining Genomics and Transcriptomics Approaches to Understand Stylosanthes scabra, an Orphan Legume from the Brazilian Caatinga.</title>
        <authorList>
            <person name="Ferreira-Neto J.R.C."/>
            <person name="da Silva M.D."/>
            <person name="Binneck E."/>
            <person name="de Melo N.F."/>
            <person name="da Silva R.H."/>
            <person name="de Melo A.L.T.M."/>
            <person name="Pandolfi V."/>
            <person name="Bustamante F.O."/>
            <person name="Brasileiro-Vidal A.C."/>
            <person name="Benko-Iseppon A.M."/>
        </authorList>
    </citation>
    <scope>NUCLEOTIDE SEQUENCE [LARGE SCALE GENOMIC DNA]</scope>
    <source>
        <tissue evidence="1">Leaves</tissue>
    </source>
</reference>
<keyword evidence="2" id="KW-1185">Reference proteome</keyword>
<gene>
    <name evidence="1" type="ORF">PIB30_094114</name>
</gene>
<feature type="non-terminal residue" evidence="1">
    <location>
        <position position="114"/>
    </location>
</feature>
<organism evidence="1 2">
    <name type="scientific">Stylosanthes scabra</name>
    <dbReference type="NCBI Taxonomy" id="79078"/>
    <lineage>
        <taxon>Eukaryota</taxon>
        <taxon>Viridiplantae</taxon>
        <taxon>Streptophyta</taxon>
        <taxon>Embryophyta</taxon>
        <taxon>Tracheophyta</taxon>
        <taxon>Spermatophyta</taxon>
        <taxon>Magnoliopsida</taxon>
        <taxon>eudicotyledons</taxon>
        <taxon>Gunneridae</taxon>
        <taxon>Pentapetalae</taxon>
        <taxon>rosids</taxon>
        <taxon>fabids</taxon>
        <taxon>Fabales</taxon>
        <taxon>Fabaceae</taxon>
        <taxon>Papilionoideae</taxon>
        <taxon>50 kb inversion clade</taxon>
        <taxon>dalbergioids sensu lato</taxon>
        <taxon>Dalbergieae</taxon>
        <taxon>Pterocarpus clade</taxon>
        <taxon>Stylosanthes</taxon>
    </lineage>
</organism>
<protein>
    <submittedName>
        <fullName evidence="1">Uncharacterized protein</fullName>
    </submittedName>
</protein>